<keyword evidence="2" id="KW-1185">Reference proteome</keyword>
<accession>A0A3M2LQT7</accession>
<sequence length="247" mass="26286">DGELGAALDRLLDGVATGVDRSRLDALVAGRAGSADAATLLPPGAARACGLTLREVIAPPELGESASKRTLPPPFDRSVFERLFAGFTSAFHREAMPELSQLVLQEIQRTAAPWQLAEESTRVTMALGRRASAGLAPGGEPGSDAGARLAARWRREPFVHRALRLPTAAGGRAGEVGQVRQAYLRRLWVRVHGRELRGEAVVADGLWDLLDGVLRSVIMDQRDRLRAVLDRAGGEPAGGAPLDGEAR</sequence>
<dbReference type="EMBL" id="RFFJ01000119">
    <property type="protein sequence ID" value="RMI37228.1"/>
    <property type="molecule type" value="Genomic_DNA"/>
</dbReference>
<evidence type="ECO:0000313" key="1">
    <source>
        <dbReference type="EMBL" id="RMI37228.1"/>
    </source>
</evidence>
<evidence type="ECO:0000313" key="2">
    <source>
        <dbReference type="Proteomes" id="UP000278673"/>
    </source>
</evidence>
<organism evidence="1 2">
    <name type="scientific">Streptomyces triticirhizae</name>
    <dbReference type="NCBI Taxonomy" id="2483353"/>
    <lineage>
        <taxon>Bacteria</taxon>
        <taxon>Bacillati</taxon>
        <taxon>Actinomycetota</taxon>
        <taxon>Actinomycetes</taxon>
        <taxon>Kitasatosporales</taxon>
        <taxon>Streptomycetaceae</taxon>
        <taxon>Streptomyces</taxon>
    </lineage>
</organism>
<proteinExistence type="predicted"/>
<dbReference type="AlphaFoldDB" id="A0A3M2LQT7"/>
<comment type="caution">
    <text evidence="1">The sequence shown here is derived from an EMBL/GenBank/DDBJ whole genome shotgun (WGS) entry which is preliminary data.</text>
</comment>
<name>A0A3M2LQT7_9ACTN</name>
<gene>
    <name evidence="1" type="ORF">EBN88_19525</name>
</gene>
<protein>
    <submittedName>
        <fullName evidence="1">Uncharacterized protein</fullName>
    </submittedName>
</protein>
<reference evidence="1 2" key="1">
    <citation type="submission" date="2018-10" db="EMBL/GenBank/DDBJ databases">
        <title>Isolation, diversity and antifungal activity of actinobacteria from wheat.</title>
        <authorList>
            <person name="Han C."/>
        </authorList>
    </citation>
    <scope>NUCLEOTIDE SEQUENCE [LARGE SCALE GENOMIC DNA]</scope>
    <source>
        <strain evidence="1 2">NEAU-YY642</strain>
    </source>
</reference>
<feature type="non-terminal residue" evidence="1">
    <location>
        <position position="1"/>
    </location>
</feature>
<dbReference type="Proteomes" id="UP000278673">
    <property type="component" value="Unassembled WGS sequence"/>
</dbReference>